<organism evidence="2 3">
    <name type="scientific">Pisolithus microcarpus 441</name>
    <dbReference type="NCBI Taxonomy" id="765257"/>
    <lineage>
        <taxon>Eukaryota</taxon>
        <taxon>Fungi</taxon>
        <taxon>Dikarya</taxon>
        <taxon>Basidiomycota</taxon>
        <taxon>Agaricomycotina</taxon>
        <taxon>Agaricomycetes</taxon>
        <taxon>Agaricomycetidae</taxon>
        <taxon>Boletales</taxon>
        <taxon>Sclerodermatineae</taxon>
        <taxon>Pisolithaceae</taxon>
        <taxon>Pisolithus</taxon>
    </lineage>
</organism>
<evidence type="ECO:0000313" key="2">
    <source>
        <dbReference type="EMBL" id="KIK30804.1"/>
    </source>
</evidence>
<feature type="compositionally biased region" description="Polar residues" evidence="1">
    <location>
        <begin position="301"/>
        <end position="313"/>
    </location>
</feature>
<gene>
    <name evidence="2" type="ORF">PISMIDRAFT_670952</name>
</gene>
<dbReference type="STRING" id="765257.A0A0C9ZXK4"/>
<dbReference type="OrthoDB" id="3363734at2759"/>
<dbReference type="SUPFAM" id="SSF54695">
    <property type="entry name" value="POZ domain"/>
    <property type="match status" value="1"/>
</dbReference>
<name>A0A0C9ZXK4_9AGAM</name>
<dbReference type="AlphaFoldDB" id="A0A0C9ZXK4"/>
<proteinExistence type="predicted"/>
<dbReference type="Gene3D" id="3.30.710.10">
    <property type="entry name" value="Potassium Channel Kv1.1, Chain A"/>
    <property type="match status" value="1"/>
</dbReference>
<protein>
    <recommendedName>
        <fullName evidence="4">BTB domain-containing protein</fullName>
    </recommendedName>
</protein>
<reference evidence="3" key="2">
    <citation type="submission" date="2015-01" db="EMBL/GenBank/DDBJ databases">
        <title>Evolutionary Origins and Diversification of the Mycorrhizal Mutualists.</title>
        <authorList>
            <consortium name="DOE Joint Genome Institute"/>
            <consortium name="Mycorrhizal Genomics Consortium"/>
            <person name="Kohler A."/>
            <person name="Kuo A."/>
            <person name="Nagy L.G."/>
            <person name="Floudas D."/>
            <person name="Copeland A."/>
            <person name="Barry K.W."/>
            <person name="Cichocki N."/>
            <person name="Veneault-Fourrey C."/>
            <person name="LaButti K."/>
            <person name="Lindquist E.A."/>
            <person name="Lipzen A."/>
            <person name="Lundell T."/>
            <person name="Morin E."/>
            <person name="Murat C."/>
            <person name="Riley R."/>
            <person name="Ohm R."/>
            <person name="Sun H."/>
            <person name="Tunlid A."/>
            <person name="Henrissat B."/>
            <person name="Grigoriev I.V."/>
            <person name="Hibbett D.S."/>
            <person name="Martin F."/>
        </authorList>
    </citation>
    <scope>NUCLEOTIDE SEQUENCE [LARGE SCALE GENOMIC DNA]</scope>
    <source>
        <strain evidence="3">441</strain>
    </source>
</reference>
<dbReference type="EMBL" id="KN833686">
    <property type="protein sequence ID" value="KIK30804.1"/>
    <property type="molecule type" value="Genomic_DNA"/>
</dbReference>
<dbReference type="InterPro" id="IPR011333">
    <property type="entry name" value="SKP1/BTB/POZ_sf"/>
</dbReference>
<feature type="region of interest" description="Disordered" evidence="1">
    <location>
        <begin position="33"/>
        <end position="70"/>
    </location>
</feature>
<feature type="region of interest" description="Disordered" evidence="1">
    <location>
        <begin position="288"/>
        <end position="341"/>
    </location>
</feature>
<evidence type="ECO:0000256" key="1">
    <source>
        <dbReference type="SAM" id="MobiDB-lite"/>
    </source>
</evidence>
<dbReference type="HOGENOM" id="CLU_814129_0_0_1"/>
<accession>A0A0C9ZXK4</accession>
<feature type="compositionally biased region" description="Low complexity" evidence="1">
    <location>
        <begin position="288"/>
        <end position="300"/>
    </location>
</feature>
<reference evidence="2 3" key="1">
    <citation type="submission" date="2014-04" db="EMBL/GenBank/DDBJ databases">
        <authorList>
            <consortium name="DOE Joint Genome Institute"/>
            <person name="Kuo A."/>
            <person name="Kohler A."/>
            <person name="Costa M.D."/>
            <person name="Nagy L.G."/>
            <person name="Floudas D."/>
            <person name="Copeland A."/>
            <person name="Barry K.W."/>
            <person name="Cichocki N."/>
            <person name="Veneault-Fourrey C."/>
            <person name="LaButti K."/>
            <person name="Lindquist E.A."/>
            <person name="Lipzen A."/>
            <person name="Lundell T."/>
            <person name="Morin E."/>
            <person name="Murat C."/>
            <person name="Sun H."/>
            <person name="Tunlid A."/>
            <person name="Henrissat B."/>
            <person name="Grigoriev I.V."/>
            <person name="Hibbett D.S."/>
            <person name="Martin F."/>
            <person name="Nordberg H.P."/>
            <person name="Cantor M.N."/>
            <person name="Hua S.X."/>
        </authorList>
    </citation>
    <scope>NUCLEOTIDE SEQUENCE [LARGE SCALE GENOMIC DNA]</scope>
    <source>
        <strain evidence="2 3">441</strain>
    </source>
</reference>
<feature type="compositionally biased region" description="Basic residues" evidence="1">
    <location>
        <begin position="316"/>
        <end position="327"/>
    </location>
</feature>
<sequence length="341" mass="36951">MSPGLSHLQLAVRLFPRSRSRRTLRHRAVLFQRQTQLPRPSPSRPSSPVPNAAIPRRPSLKPSRESVGVIPPVPSIPENIPPIPSQPPFEAVLLSSVPDGAVDPAKITVTLETCTTTYRTTLRTLTSRPSYLSNYIVSLLSHSSETASVYSHASEASVVHPDNAFSAALHDHLTSAGCLSRCSSNLHIFLDRPSAPYAHILAYLRSLPSSPENPEVLPRAALLGSASRARLEALLELRDEASYLGLDELYKLCTREINQRHSVFGHSHNTSSCGVSIRSLHTVVEQNSSVQDSRSSLLSNGTSKSGVLSSVSHISGLRRRSASRTRRGSGVASEPPPPGWI</sequence>
<feature type="compositionally biased region" description="Pro residues" evidence="1">
    <location>
        <begin position="39"/>
        <end position="48"/>
    </location>
</feature>
<keyword evidence="3" id="KW-1185">Reference proteome</keyword>
<evidence type="ECO:0008006" key="4">
    <source>
        <dbReference type="Google" id="ProtNLM"/>
    </source>
</evidence>
<evidence type="ECO:0000313" key="3">
    <source>
        <dbReference type="Proteomes" id="UP000054018"/>
    </source>
</evidence>
<dbReference type="Proteomes" id="UP000054018">
    <property type="component" value="Unassembled WGS sequence"/>
</dbReference>